<accession>A0A0W4ZK44</accession>
<sequence>MIKVFNPFFSFCFSTIQSNFFPRYFNNLTRNVIYKKNNHHLSVVSDIFDQKLYKPPTIKETMVIYKSPNMKTSPKKLTKIAKQIAGKKLEDAILQMDFSKKKAARSVAEFLRNARVKAVNNKLDKNTLFVDQALVGKGIYIKQPWFRGKGRMSIRRRPRAHIKMIIRDITILEQRKKETQIRQKRKAVWVQIPNKPIYNKAIGFTC</sequence>
<evidence type="ECO:0000256" key="2">
    <source>
        <dbReference type="ARBA" id="ARBA00022980"/>
    </source>
</evidence>
<dbReference type="InterPro" id="IPR018260">
    <property type="entry name" value="Ribosomal_uL22_CS"/>
</dbReference>
<keyword evidence="6" id="KW-1185">Reference proteome</keyword>
<dbReference type="Proteomes" id="UP000053447">
    <property type="component" value="Unassembled WGS sequence"/>
</dbReference>
<dbReference type="OrthoDB" id="416470at2759"/>
<protein>
    <recommendedName>
        <fullName evidence="7">Ribosomal protein L22</fullName>
    </recommendedName>
</protein>
<evidence type="ECO:0000313" key="5">
    <source>
        <dbReference type="EMBL" id="KTW28732.1"/>
    </source>
</evidence>
<gene>
    <name evidence="5" type="ORF">T551_02582</name>
</gene>
<evidence type="ECO:0000256" key="3">
    <source>
        <dbReference type="ARBA" id="ARBA00023274"/>
    </source>
</evidence>
<dbReference type="PANTHER" id="PTHR13501:SF8">
    <property type="entry name" value="LARGE RIBOSOMAL SUBUNIT PROTEIN UL22M"/>
    <property type="match status" value="1"/>
</dbReference>
<dbReference type="VEuPathDB" id="FungiDB:T551_02582"/>
<dbReference type="RefSeq" id="XP_018229067.1">
    <property type="nucleotide sequence ID" value="XM_018374845.1"/>
</dbReference>
<dbReference type="STRING" id="1408657.A0A0W4ZK44"/>
<reference evidence="6" key="1">
    <citation type="journal article" date="2016" name="Nat. Commun.">
        <title>Genome analysis of three Pneumocystis species reveals adaptation mechanisms to life exclusively in mammalian hosts.</title>
        <authorList>
            <person name="Ma L."/>
            <person name="Chen Z."/>
            <person name="Huang D.W."/>
            <person name="Kutty G."/>
            <person name="Ishihara M."/>
            <person name="Wang H."/>
            <person name="Abouelleil A."/>
            <person name="Bishop L."/>
            <person name="Davey E."/>
            <person name="Deng R."/>
            <person name="Deng X."/>
            <person name="Fan L."/>
            <person name="Fantoni G."/>
            <person name="Fitzgerald M."/>
            <person name="Gogineni E."/>
            <person name="Goldberg J.M."/>
            <person name="Handley G."/>
            <person name="Hu X."/>
            <person name="Huber C."/>
            <person name="Jiao X."/>
            <person name="Jones K."/>
            <person name="Levin J.Z."/>
            <person name="Liu Y."/>
            <person name="Macdonald P."/>
            <person name="Melnikov A."/>
            <person name="Raley C."/>
            <person name="Sassi M."/>
            <person name="Sherman B.T."/>
            <person name="Song X."/>
            <person name="Sykes S."/>
            <person name="Tran B."/>
            <person name="Walsh L."/>
            <person name="Xia Y."/>
            <person name="Yang J."/>
            <person name="Young S."/>
            <person name="Zeng Q."/>
            <person name="Zheng X."/>
            <person name="Stephens R."/>
            <person name="Nusbaum C."/>
            <person name="Birren B.W."/>
            <person name="Azadi P."/>
            <person name="Lempicki R.A."/>
            <person name="Cuomo C.A."/>
            <person name="Kovacs J.A."/>
        </authorList>
    </citation>
    <scope>NUCLEOTIDE SEQUENCE [LARGE SCALE GENOMIC DNA]</scope>
    <source>
        <strain evidence="6">RU7</strain>
    </source>
</reference>
<evidence type="ECO:0000313" key="6">
    <source>
        <dbReference type="Proteomes" id="UP000053447"/>
    </source>
</evidence>
<dbReference type="EMBL" id="LFWA01000011">
    <property type="protein sequence ID" value="KTW28732.1"/>
    <property type="molecule type" value="Genomic_DNA"/>
</dbReference>
<dbReference type="PANTHER" id="PTHR13501">
    <property type="entry name" value="CHLOROPLAST 50S RIBOSOMAL PROTEIN L22-RELATED"/>
    <property type="match status" value="1"/>
</dbReference>
<dbReference type="Pfam" id="PF00237">
    <property type="entry name" value="Ribosomal_L22"/>
    <property type="match status" value="1"/>
</dbReference>
<dbReference type="InterPro" id="IPR036394">
    <property type="entry name" value="Ribosomal_uL22_sf"/>
</dbReference>
<keyword evidence="3 4" id="KW-0687">Ribonucleoprotein</keyword>
<comment type="similarity">
    <text evidence="1 4">Belongs to the universal ribosomal protein uL22 family.</text>
</comment>
<keyword evidence="2 4" id="KW-0689">Ribosomal protein</keyword>
<evidence type="ECO:0000256" key="4">
    <source>
        <dbReference type="RuleBase" id="RU004005"/>
    </source>
</evidence>
<dbReference type="GO" id="GO:0006412">
    <property type="term" value="P:translation"/>
    <property type="evidence" value="ECO:0007669"/>
    <property type="project" value="InterPro"/>
</dbReference>
<dbReference type="GeneID" id="28941100"/>
<evidence type="ECO:0008006" key="7">
    <source>
        <dbReference type="Google" id="ProtNLM"/>
    </source>
</evidence>
<dbReference type="GO" id="GO:0005762">
    <property type="term" value="C:mitochondrial large ribosomal subunit"/>
    <property type="evidence" value="ECO:0007669"/>
    <property type="project" value="TreeGrafter"/>
</dbReference>
<dbReference type="InterPro" id="IPR001063">
    <property type="entry name" value="Ribosomal_uL22"/>
</dbReference>
<comment type="caution">
    <text evidence="5">The sequence shown here is derived from an EMBL/GenBank/DDBJ whole genome shotgun (WGS) entry which is preliminary data.</text>
</comment>
<dbReference type="PROSITE" id="PS00464">
    <property type="entry name" value="RIBOSOMAL_L22"/>
    <property type="match status" value="1"/>
</dbReference>
<dbReference type="GO" id="GO:0003735">
    <property type="term" value="F:structural constituent of ribosome"/>
    <property type="evidence" value="ECO:0007669"/>
    <property type="project" value="InterPro"/>
</dbReference>
<organism evidence="5 6">
    <name type="scientific">Pneumocystis jirovecii (strain RU7)</name>
    <name type="common">Human pneumocystis pneumonia agent</name>
    <dbReference type="NCBI Taxonomy" id="1408657"/>
    <lineage>
        <taxon>Eukaryota</taxon>
        <taxon>Fungi</taxon>
        <taxon>Dikarya</taxon>
        <taxon>Ascomycota</taxon>
        <taxon>Taphrinomycotina</taxon>
        <taxon>Pneumocystomycetes</taxon>
        <taxon>Pneumocystaceae</taxon>
        <taxon>Pneumocystis</taxon>
    </lineage>
</organism>
<dbReference type="Gene3D" id="3.90.470.10">
    <property type="entry name" value="Ribosomal protein L22/L17"/>
    <property type="match status" value="1"/>
</dbReference>
<dbReference type="SUPFAM" id="SSF54843">
    <property type="entry name" value="Ribosomal protein L22"/>
    <property type="match status" value="1"/>
</dbReference>
<dbReference type="InterPro" id="IPR047867">
    <property type="entry name" value="Ribosomal_uL22_bac/org-type"/>
</dbReference>
<evidence type="ECO:0000256" key="1">
    <source>
        <dbReference type="ARBA" id="ARBA00009451"/>
    </source>
</evidence>
<proteinExistence type="inferred from homology"/>
<dbReference type="AlphaFoldDB" id="A0A0W4ZK44"/>
<name>A0A0W4ZK44_PNEJ7</name>